<dbReference type="PANTHER" id="PTHR13383:SF11">
    <property type="entry name" value="RIBONUCLEASE H2 SUBUNIT B"/>
    <property type="match status" value="1"/>
</dbReference>
<dbReference type="PhylomeDB" id="A7T0V0"/>
<dbReference type="Proteomes" id="UP000001593">
    <property type="component" value="Unassembled WGS sequence"/>
</dbReference>
<sequence>MPPKRVGAICVAPSSVTQGLWTVAEQKIHINELELLAIKFALQSFSASSSQEMCPLTKEYDTLYSLLSGEASWKDWPKTENKALWQRVYRKLKSNKFELREVLDPMTARKVQRIVHTGIGCIVAKKSELPKIVDKFYKERNGEGARKPNPSIRNIYAVLPRIHGTLNEMKVPNKIRPLLQNKAPLRYIKAKRVHERHQINQFSMVSVPVTIDGKTYKYIMSVIYIFSKILFLGPLETNKSLKTRGGEIFINGKKEDDLDMYRTITGFVPQVECVADYLATSDINVSKGSQSATFVRSRKHSDVTREDHLRYSSGMICDYLSLSWEEKLKKALNLPEKDKEKEVSDEEPPSKVLYLYSEENN</sequence>
<evidence type="ECO:0000313" key="2">
    <source>
        <dbReference type="EMBL" id="EDO30418.1"/>
    </source>
</evidence>
<dbReference type="STRING" id="45351.A7T0V0"/>
<feature type="region of interest" description="Disordered" evidence="1">
    <location>
        <begin position="335"/>
        <end position="361"/>
    </location>
</feature>
<dbReference type="GO" id="GO:0032299">
    <property type="term" value="C:ribonuclease H2 complex"/>
    <property type="evidence" value="ECO:0000318"/>
    <property type="project" value="GO_Central"/>
</dbReference>
<name>A7T0V0_NEMVE</name>
<dbReference type="EMBL" id="DS470052">
    <property type="protein sequence ID" value="EDO30418.1"/>
    <property type="molecule type" value="Genomic_DNA"/>
</dbReference>
<accession>A7T0V0</accession>
<keyword evidence="3" id="KW-1185">Reference proteome</keyword>
<dbReference type="GO" id="GO:0005654">
    <property type="term" value="C:nucleoplasm"/>
    <property type="evidence" value="ECO:0000318"/>
    <property type="project" value="GO_Central"/>
</dbReference>
<evidence type="ECO:0000256" key="1">
    <source>
        <dbReference type="SAM" id="MobiDB-lite"/>
    </source>
</evidence>
<dbReference type="GO" id="GO:0006401">
    <property type="term" value="P:RNA catabolic process"/>
    <property type="evidence" value="ECO:0000318"/>
    <property type="project" value="GO_Central"/>
</dbReference>
<dbReference type="Gene3D" id="1.10.20.120">
    <property type="match status" value="1"/>
</dbReference>
<dbReference type="PANTHER" id="PTHR13383">
    <property type="entry name" value="RIBONUCLEASE H2 SUBUNIT B"/>
    <property type="match status" value="1"/>
</dbReference>
<proteinExistence type="predicted"/>
<reference evidence="2 3" key="1">
    <citation type="journal article" date="2007" name="Science">
        <title>Sea anemone genome reveals ancestral eumetazoan gene repertoire and genomic organization.</title>
        <authorList>
            <person name="Putnam N.H."/>
            <person name="Srivastava M."/>
            <person name="Hellsten U."/>
            <person name="Dirks B."/>
            <person name="Chapman J."/>
            <person name="Salamov A."/>
            <person name="Terry A."/>
            <person name="Shapiro H."/>
            <person name="Lindquist E."/>
            <person name="Kapitonov V.V."/>
            <person name="Jurka J."/>
            <person name="Genikhovich G."/>
            <person name="Grigoriev I.V."/>
            <person name="Lucas S.M."/>
            <person name="Steele R.E."/>
            <person name="Finnerty J.R."/>
            <person name="Technau U."/>
            <person name="Martindale M.Q."/>
            <person name="Rokhsar D.S."/>
        </authorList>
    </citation>
    <scope>NUCLEOTIDE SEQUENCE [LARGE SCALE GENOMIC DNA]</scope>
    <source>
        <strain evidence="3">CH2 X CH6</strain>
    </source>
</reference>
<protein>
    <submittedName>
        <fullName evidence="2">Uncharacterized protein</fullName>
    </submittedName>
</protein>
<dbReference type="AlphaFoldDB" id="A7T0V0"/>
<dbReference type="InParanoid" id="A7T0V0"/>
<dbReference type="InterPro" id="IPR040456">
    <property type="entry name" value="RNase_H2_suB"/>
</dbReference>
<organism evidence="2 3">
    <name type="scientific">Nematostella vectensis</name>
    <name type="common">Starlet sea anemone</name>
    <dbReference type="NCBI Taxonomy" id="45351"/>
    <lineage>
        <taxon>Eukaryota</taxon>
        <taxon>Metazoa</taxon>
        <taxon>Cnidaria</taxon>
        <taxon>Anthozoa</taxon>
        <taxon>Hexacorallia</taxon>
        <taxon>Actiniaria</taxon>
        <taxon>Edwardsiidae</taxon>
        <taxon>Nematostella</taxon>
    </lineage>
</organism>
<dbReference type="HOGENOM" id="CLU_767923_0_0_1"/>
<evidence type="ECO:0000313" key="3">
    <source>
        <dbReference type="Proteomes" id="UP000001593"/>
    </source>
</evidence>
<gene>
    <name evidence="2" type="ORF">NEMVEDRAFT_v1g220613</name>
</gene>